<dbReference type="AlphaFoldDB" id="A0A975D9W0"/>
<gene>
    <name evidence="3" type="ORF">J1N51_10760</name>
</gene>
<keyword evidence="4" id="KW-1185">Reference proteome</keyword>
<evidence type="ECO:0000313" key="3">
    <source>
        <dbReference type="EMBL" id="QTH63216.1"/>
    </source>
</evidence>
<dbReference type="Pfam" id="PF13349">
    <property type="entry name" value="DUF4097"/>
    <property type="match status" value="1"/>
</dbReference>
<sequence>MKNIAKTVTNLSLLALLALVTAPVLAGEKIDQIVKTNSDGRVSIDVMSGEVEIKSWDKNEVKVTGELDDDAEGYQFEESNGRVVFKVYMPQQRWGSWKSDAGSNLTFWLPKQNDVRFEGVNTNVKVNDVHGGSRINTVNGDIEASSLTKRVSLETVNGKIFSTKLEGKIKLMTVNGEIEDRDSQGELEIEAVNGDINTATDAAELSVNNVNGDMDLNLRNIKELEINTVNGDLDVELRTQRNAKIYISTVGGDANLTFDKSFAGTINVEAHSGGDITNKINGQRPKKERYGPGESLRLNIGSEPIEVEIDTVSGDIKLMKK</sequence>
<dbReference type="EMBL" id="CP072110">
    <property type="protein sequence ID" value="QTH63216.1"/>
    <property type="molecule type" value="Genomic_DNA"/>
</dbReference>
<proteinExistence type="predicted"/>
<accession>A0A975D9W0</accession>
<organism evidence="3 4">
    <name type="scientific">Psychrosphaera ytuae</name>
    <dbReference type="NCBI Taxonomy" id="2820710"/>
    <lineage>
        <taxon>Bacteria</taxon>
        <taxon>Pseudomonadati</taxon>
        <taxon>Pseudomonadota</taxon>
        <taxon>Gammaproteobacteria</taxon>
        <taxon>Alteromonadales</taxon>
        <taxon>Pseudoalteromonadaceae</taxon>
        <taxon>Psychrosphaera</taxon>
    </lineage>
</organism>
<feature type="domain" description="DUF4097" evidence="2">
    <location>
        <begin position="42"/>
        <end position="318"/>
    </location>
</feature>
<dbReference type="RefSeq" id="WP_208831223.1">
    <property type="nucleotide sequence ID" value="NZ_CP072110.1"/>
</dbReference>
<keyword evidence="1" id="KW-0732">Signal</keyword>
<protein>
    <submittedName>
        <fullName evidence="3">DUF4097 family beta strand repeat protein</fullName>
    </submittedName>
</protein>
<evidence type="ECO:0000313" key="4">
    <source>
        <dbReference type="Proteomes" id="UP000682739"/>
    </source>
</evidence>
<feature type="signal peptide" evidence="1">
    <location>
        <begin position="1"/>
        <end position="26"/>
    </location>
</feature>
<feature type="chain" id="PRO_5036962423" evidence="1">
    <location>
        <begin position="27"/>
        <end position="321"/>
    </location>
</feature>
<reference evidence="3" key="1">
    <citation type="submission" date="2021-03" db="EMBL/GenBank/DDBJ databases">
        <title>Description of Psychrosphaera ytuae sp. nov. isolated from deep sea sediment of South China Sea.</title>
        <authorList>
            <person name="Zhang J."/>
            <person name="Xu X.-D."/>
        </authorList>
    </citation>
    <scope>NUCLEOTIDE SEQUENCE</scope>
    <source>
        <strain evidence="3">MTZ26</strain>
    </source>
</reference>
<dbReference type="Proteomes" id="UP000682739">
    <property type="component" value="Chromosome"/>
</dbReference>
<evidence type="ECO:0000259" key="2">
    <source>
        <dbReference type="Pfam" id="PF13349"/>
    </source>
</evidence>
<evidence type="ECO:0000256" key="1">
    <source>
        <dbReference type="SAM" id="SignalP"/>
    </source>
</evidence>
<dbReference type="InterPro" id="IPR025164">
    <property type="entry name" value="Toastrack_DUF4097"/>
</dbReference>
<name>A0A975D9W0_9GAMM</name>
<dbReference type="KEGG" id="psym:J1N51_10760"/>